<name>A0ABX6SM07_9PSED</name>
<protein>
    <submittedName>
        <fullName evidence="1">Uncharacterized protein</fullName>
    </submittedName>
</protein>
<dbReference type="RefSeq" id="WP_179544155.1">
    <property type="nucleotide sequence ID" value="NZ_CP060009.1"/>
</dbReference>
<reference evidence="1 2" key="1">
    <citation type="journal article" date="2020" name="Microbiol. Resour. Announc.">
        <title>Complete genome sequences of four natural Pseudomonas isolates that catabolize a wide range of aromatic compounds relevant to lignin valorization.</title>
        <authorList>
            <person name="Hatmaker E.A."/>
            <person name="Presley G."/>
            <person name="Cannon O."/>
            <person name="Guss A.M."/>
            <person name="Elkins J.G."/>
        </authorList>
    </citation>
    <scope>NUCLEOTIDE SEQUENCE [LARGE SCALE GENOMIC DNA]</scope>
    <source>
        <strain evidence="1 2">B10D7D</strain>
    </source>
</reference>
<organism evidence="1 2">
    <name type="scientific">Pseudomonas sediminis</name>
    <dbReference type="NCBI Taxonomy" id="1691904"/>
    <lineage>
        <taxon>Bacteria</taxon>
        <taxon>Pseudomonadati</taxon>
        <taxon>Pseudomonadota</taxon>
        <taxon>Gammaproteobacteria</taxon>
        <taxon>Pseudomonadales</taxon>
        <taxon>Pseudomonadaceae</taxon>
        <taxon>Pseudomonas</taxon>
    </lineage>
</organism>
<sequence>MATLDCGKYESTINSVCHIYGIERSAAEQFLSGIDLDAAYESGTICSSCDDYLRELFESEFGQPKMQLEEVAWFHLTRTARSSNFSEGILPLGQILGRVWKMLNSLLEDPEQKANLAIMQTNGVRDFQFGLKAGNSIHHGPYAMLVREAAFNSEKICNHDYLEVPEIIEDICNGYREQFGHCIYDTVTSKLEKCIVKFKSNKYTSFNLLAPALLYCWCIVRNEEFSSFANTCFDSEGTPISREQIISVDFL</sequence>
<evidence type="ECO:0000313" key="1">
    <source>
        <dbReference type="EMBL" id="QNH02496.1"/>
    </source>
</evidence>
<evidence type="ECO:0000313" key="2">
    <source>
        <dbReference type="Proteomes" id="UP000515254"/>
    </source>
</evidence>
<proteinExistence type="predicted"/>
<dbReference type="Proteomes" id="UP000515254">
    <property type="component" value="Chromosome"/>
</dbReference>
<dbReference type="EMBL" id="CP060009">
    <property type="protein sequence ID" value="QNH02496.1"/>
    <property type="molecule type" value="Genomic_DNA"/>
</dbReference>
<accession>A0ABX6SM07</accession>
<gene>
    <name evidence="1" type="ORF">HNQ25_07185</name>
</gene>
<keyword evidence="2" id="KW-1185">Reference proteome</keyword>